<dbReference type="Gene3D" id="3.40.50.1820">
    <property type="entry name" value="alpha/beta hydrolase"/>
    <property type="match status" value="1"/>
</dbReference>
<accession>A0A1I0JU37</accession>
<dbReference type="PRINTS" id="PR00412">
    <property type="entry name" value="EPOXHYDRLASE"/>
</dbReference>
<dbReference type="PANTHER" id="PTHR43798">
    <property type="entry name" value="MONOACYLGLYCEROL LIPASE"/>
    <property type="match status" value="1"/>
</dbReference>
<dbReference type="InterPro" id="IPR050266">
    <property type="entry name" value="AB_hydrolase_sf"/>
</dbReference>
<gene>
    <name evidence="2" type="ORF">SAMN05443639_108108</name>
</gene>
<keyword evidence="3" id="KW-1185">Reference proteome</keyword>
<dbReference type="InterPro" id="IPR000639">
    <property type="entry name" value="Epox_hydrolase-like"/>
</dbReference>
<proteinExistence type="predicted"/>
<dbReference type="RefSeq" id="WP_093521697.1">
    <property type="nucleotide sequence ID" value="NZ_FOIJ01000008.1"/>
</dbReference>
<dbReference type="AlphaFoldDB" id="A0A1I0JU37"/>
<evidence type="ECO:0000313" key="3">
    <source>
        <dbReference type="Proteomes" id="UP000199181"/>
    </source>
</evidence>
<sequence>MPSSPGAASPEGLAPTRFVSVEGVNIAVYESEGRGGPGVLLIHGNTSSARIFESVFASPFARHYHVAALDLPGYGHSGNAPAYSFERFTSAIAQVAHATGTHEGVLAGWSLGGNLAFQTRAKLPGLRGLFVFGITPVGDDPALPPPFLGPGSSHAGEAVGYGLHPELTGPQIEAYVRGFFRPGYTDIPRFVYEAARRTDPGTRAAIRAAATGQDPSFSDEVRLARGLDIPLAIVLGDTDALINPAHALALAPSLPTLWRGAVQFIPGSGHALPWEHPQPFTALLGAFLEDLPPARG</sequence>
<name>A0A1I0JU37_9BACT</name>
<dbReference type="InterPro" id="IPR029058">
    <property type="entry name" value="AB_hydrolase_fold"/>
</dbReference>
<evidence type="ECO:0000259" key="1">
    <source>
        <dbReference type="Pfam" id="PF12697"/>
    </source>
</evidence>
<dbReference type="Proteomes" id="UP000199181">
    <property type="component" value="Unassembled WGS sequence"/>
</dbReference>
<dbReference type="GO" id="GO:0016020">
    <property type="term" value="C:membrane"/>
    <property type="evidence" value="ECO:0007669"/>
    <property type="project" value="TreeGrafter"/>
</dbReference>
<dbReference type="EMBL" id="FOIJ01000008">
    <property type="protein sequence ID" value="SEU14160.1"/>
    <property type="molecule type" value="Genomic_DNA"/>
</dbReference>
<dbReference type="PANTHER" id="PTHR43798:SF33">
    <property type="entry name" value="HYDROLASE, PUTATIVE (AFU_ORTHOLOGUE AFUA_2G14860)-RELATED"/>
    <property type="match status" value="1"/>
</dbReference>
<organism evidence="2 3">
    <name type="scientific">Stigmatella erecta</name>
    <dbReference type="NCBI Taxonomy" id="83460"/>
    <lineage>
        <taxon>Bacteria</taxon>
        <taxon>Pseudomonadati</taxon>
        <taxon>Myxococcota</taxon>
        <taxon>Myxococcia</taxon>
        <taxon>Myxococcales</taxon>
        <taxon>Cystobacterineae</taxon>
        <taxon>Archangiaceae</taxon>
        <taxon>Stigmatella</taxon>
    </lineage>
</organism>
<protein>
    <submittedName>
        <fullName evidence="2">Pimeloyl-ACP methyl ester carboxylesterase</fullName>
    </submittedName>
</protein>
<feature type="domain" description="AB hydrolase-1" evidence="1">
    <location>
        <begin position="39"/>
        <end position="281"/>
    </location>
</feature>
<dbReference type="InterPro" id="IPR000073">
    <property type="entry name" value="AB_hydrolase_1"/>
</dbReference>
<evidence type="ECO:0000313" key="2">
    <source>
        <dbReference type="EMBL" id="SEU14160.1"/>
    </source>
</evidence>
<dbReference type="SUPFAM" id="SSF53474">
    <property type="entry name" value="alpha/beta-Hydrolases"/>
    <property type="match status" value="1"/>
</dbReference>
<reference evidence="3" key="1">
    <citation type="submission" date="2016-10" db="EMBL/GenBank/DDBJ databases">
        <authorList>
            <person name="Varghese N."/>
            <person name="Submissions S."/>
        </authorList>
    </citation>
    <scope>NUCLEOTIDE SEQUENCE [LARGE SCALE GENOMIC DNA]</scope>
    <source>
        <strain evidence="3">DSM 16858</strain>
    </source>
</reference>
<dbReference type="GO" id="GO:0003824">
    <property type="term" value="F:catalytic activity"/>
    <property type="evidence" value="ECO:0007669"/>
    <property type="project" value="InterPro"/>
</dbReference>
<dbReference type="Pfam" id="PF12697">
    <property type="entry name" value="Abhydrolase_6"/>
    <property type="match status" value="1"/>
</dbReference>